<sequence>MASQAEALGSEVGAWTPMAPKGFSAYNTSALLLRGTGEVLETAYGFVQRYNPYTDTWRDMSLMCSPGYCQTASLTELPSGKVLAGVVFAGRMGGTPGLMRYEPDTDTWAIVPHGHFRGRSMTVLGSGKVLMAGGSTYEGSQVVSLRSAEVYDPALETWTPVPGSMITPRAGHSATLLYSGKVLVTGGAAPDGSGFSTAELYDPSTGTWTAAGSLPLAVGAHRAVRLYSGHVLVLSDVTGSTETAVALYDPYNERWSAGPMLPLAQPISATLLYSGEVLVMNTAGRTAVYSPSLNAWLPAASATPSTSPGAAVLLHTGQVLRLNGGSPMVERFTR</sequence>
<comment type="caution">
    <text evidence="3">The sequence shown here is derived from an EMBL/GenBank/DDBJ whole genome shotgun (WGS) entry which is preliminary data.</text>
</comment>
<keyword evidence="2" id="KW-0677">Repeat</keyword>
<protein>
    <recommendedName>
        <fullName evidence="5">Galactose oxidase</fullName>
    </recommendedName>
</protein>
<organism evidence="3 4">
    <name type="scientific">Archangium violaceum Cb vi76</name>
    <dbReference type="NCBI Taxonomy" id="1406225"/>
    <lineage>
        <taxon>Bacteria</taxon>
        <taxon>Pseudomonadati</taxon>
        <taxon>Myxococcota</taxon>
        <taxon>Myxococcia</taxon>
        <taxon>Myxococcales</taxon>
        <taxon>Cystobacterineae</taxon>
        <taxon>Archangiaceae</taxon>
        <taxon>Archangium</taxon>
    </lineage>
</organism>
<evidence type="ECO:0000256" key="1">
    <source>
        <dbReference type="ARBA" id="ARBA00022441"/>
    </source>
</evidence>
<dbReference type="Gene3D" id="2.120.10.80">
    <property type="entry name" value="Kelch-type beta propeller"/>
    <property type="match status" value="1"/>
</dbReference>
<dbReference type="SMART" id="SM00612">
    <property type="entry name" value="Kelch"/>
    <property type="match status" value="2"/>
</dbReference>
<dbReference type="EMBL" id="JPMI01000165">
    <property type="protein sequence ID" value="KFA91071.1"/>
    <property type="molecule type" value="Genomic_DNA"/>
</dbReference>
<evidence type="ECO:0000313" key="4">
    <source>
        <dbReference type="Proteomes" id="UP000028547"/>
    </source>
</evidence>
<reference evidence="3 4" key="1">
    <citation type="submission" date="2014-07" db="EMBL/GenBank/DDBJ databases">
        <title>Draft Genome Sequence of Gephyronic Acid Producer, Cystobacter violaceus Strain Cb vi76.</title>
        <authorList>
            <person name="Stevens D.C."/>
            <person name="Young J."/>
            <person name="Carmichael R."/>
            <person name="Tan J."/>
            <person name="Taylor R.E."/>
        </authorList>
    </citation>
    <scope>NUCLEOTIDE SEQUENCE [LARGE SCALE GENOMIC DNA]</scope>
    <source>
        <strain evidence="3 4">Cb vi76</strain>
    </source>
</reference>
<name>A0A084SRI6_9BACT</name>
<dbReference type="Gene3D" id="2.130.10.80">
    <property type="entry name" value="Galactose oxidase/kelch, beta-propeller"/>
    <property type="match status" value="1"/>
</dbReference>
<keyword evidence="1" id="KW-0880">Kelch repeat</keyword>
<evidence type="ECO:0000313" key="3">
    <source>
        <dbReference type="EMBL" id="KFA91071.1"/>
    </source>
</evidence>
<evidence type="ECO:0008006" key="5">
    <source>
        <dbReference type="Google" id="ProtNLM"/>
    </source>
</evidence>
<accession>A0A084SRI6</accession>
<dbReference type="InterPro" id="IPR006652">
    <property type="entry name" value="Kelch_1"/>
</dbReference>
<dbReference type="InterPro" id="IPR037293">
    <property type="entry name" value="Gal_Oxidase_central_sf"/>
</dbReference>
<dbReference type="AlphaFoldDB" id="A0A084SRI6"/>
<evidence type="ECO:0000256" key="2">
    <source>
        <dbReference type="ARBA" id="ARBA00022737"/>
    </source>
</evidence>
<gene>
    <name evidence="3" type="ORF">Q664_24815</name>
</gene>
<dbReference type="PANTHER" id="PTHR24412:SF441">
    <property type="entry name" value="KELCH-LIKE PROTEIN 28"/>
    <property type="match status" value="1"/>
</dbReference>
<dbReference type="SUPFAM" id="SSF117281">
    <property type="entry name" value="Kelch motif"/>
    <property type="match status" value="2"/>
</dbReference>
<dbReference type="Proteomes" id="UP000028547">
    <property type="component" value="Unassembled WGS sequence"/>
</dbReference>
<dbReference type="InterPro" id="IPR015915">
    <property type="entry name" value="Kelch-typ_b-propeller"/>
</dbReference>
<dbReference type="PANTHER" id="PTHR24412">
    <property type="entry name" value="KELCH PROTEIN"/>
    <property type="match status" value="1"/>
</dbReference>
<proteinExistence type="predicted"/>
<dbReference type="Pfam" id="PF01344">
    <property type="entry name" value="Kelch_1"/>
    <property type="match status" value="1"/>
</dbReference>